<dbReference type="InterPro" id="IPR014044">
    <property type="entry name" value="CAP_dom"/>
</dbReference>
<organism evidence="2 3">
    <name type="scientific">Exiguobacterium aurantiacum</name>
    <dbReference type="NCBI Taxonomy" id="33987"/>
    <lineage>
        <taxon>Bacteria</taxon>
        <taxon>Bacillati</taxon>
        <taxon>Bacillota</taxon>
        <taxon>Bacilli</taxon>
        <taxon>Bacillales</taxon>
        <taxon>Bacillales Family XII. Incertae Sedis</taxon>
        <taxon>Exiguobacterium</taxon>
    </lineage>
</organism>
<dbReference type="Pfam" id="PF00188">
    <property type="entry name" value="CAP"/>
    <property type="match status" value="1"/>
</dbReference>
<reference evidence="2" key="1">
    <citation type="submission" date="2022-07" db="EMBL/GenBank/DDBJ databases">
        <title>Complete genome of CX2.</title>
        <authorList>
            <person name="Cao G."/>
        </authorList>
    </citation>
    <scope>NUCLEOTIDE SEQUENCE</scope>
    <source>
        <strain evidence="2">CX2</strain>
    </source>
</reference>
<feature type="domain" description="SCP" evidence="1">
    <location>
        <begin position="191"/>
        <end position="303"/>
    </location>
</feature>
<keyword evidence="3" id="KW-1185">Reference proteome</keyword>
<evidence type="ECO:0000313" key="2">
    <source>
        <dbReference type="EMBL" id="UTT42135.1"/>
    </source>
</evidence>
<gene>
    <name evidence="2" type="ORF">NMQ00_11285</name>
</gene>
<accession>A0ABY5FL72</accession>
<dbReference type="Gene3D" id="3.40.33.10">
    <property type="entry name" value="CAP"/>
    <property type="match status" value="1"/>
</dbReference>
<dbReference type="PANTHER" id="PTHR31157">
    <property type="entry name" value="SCP DOMAIN-CONTAINING PROTEIN"/>
    <property type="match status" value="1"/>
</dbReference>
<dbReference type="Proteomes" id="UP001060325">
    <property type="component" value="Chromosome"/>
</dbReference>
<evidence type="ECO:0000259" key="1">
    <source>
        <dbReference type="Pfam" id="PF00188"/>
    </source>
</evidence>
<dbReference type="EMBL" id="CP101462">
    <property type="protein sequence ID" value="UTT42135.1"/>
    <property type="molecule type" value="Genomic_DNA"/>
</dbReference>
<dbReference type="SUPFAM" id="SSF55797">
    <property type="entry name" value="PR-1-like"/>
    <property type="match status" value="1"/>
</dbReference>
<dbReference type="RefSeq" id="WP_255176761.1">
    <property type="nucleotide sequence ID" value="NZ_CP101462.1"/>
</dbReference>
<dbReference type="InterPro" id="IPR035940">
    <property type="entry name" value="CAP_sf"/>
</dbReference>
<protein>
    <submittedName>
        <fullName evidence="2">CAP domain-containing protein</fullName>
    </submittedName>
</protein>
<evidence type="ECO:0000313" key="3">
    <source>
        <dbReference type="Proteomes" id="UP001060325"/>
    </source>
</evidence>
<dbReference type="PANTHER" id="PTHR31157:SF1">
    <property type="entry name" value="SCP DOMAIN-CONTAINING PROTEIN"/>
    <property type="match status" value="1"/>
</dbReference>
<name>A0ABY5FL72_9BACL</name>
<proteinExistence type="predicted"/>
<sequence length="308" mass="35236">MFRKLVILLLAIGMYAAWKYEVPNVSAPTSIQVKSTEVMEEQQERSTDAPRFTSQYAGHDWYLLEKNGDRSLELIDGDGSKQGHYQFETGSVFEGLVINETTREQVEQIGFDEVKSYNKGLKRYLIPDDPSFDVYSIDDDYVTLFFDQHDEDKLKAVLTVDRDVEESSDGYYGDVSEDNLVANEQLMRMLMNWDRQKFGLSALADYEPLLPVVRAHSENMARNNFFSHTDPEGRDPFERMNEAGIAYSLAGENLAMGQMSVFHAHWGLMNSLGHRENILKDGFTHVSVGLVYNEESSPFYTINFITPR</sequence>
<dbReference type="CDD" id="cd05379">
    <property type="entry name" value="CAP_bacterial"/>
    <property type="match status" value="1"/>
</dbReference>